<feature type="compositionally biased region" description="Low complexity" evidence="1">
    <location>
        <begin position="139"/>
        <end position="152"/>
    </location>
</feature>
<evidence type="ECO:0000313" key="3">
    <source>
        <dbReference type="EMBL" id="GAO46008.1"/>
    </source>
</evidence>
<dbReference type="SUPFAM" id="SSF49879">
    <property type="entry name" value="SMAD/FHA domain"/>
    <property type="match status" value="1"/>
</dbReference>
<sequence length="564" mass="62183">MATTPTRSTSAMRPGILSSSPVPLPTFKRVEGGNLQEARYPTPQPSSSLFLPSSPPAAISRRPHLSDRSTSFLASSPPQQAYETPAPVERLPVLQPRADGTPMLLGRSSARCEFQLPKNNPQISRTHVSLTYYRPTPHRSSSVASEAPSSASRRVRFAEPEQRGELVVRCLGWNGCIANGVQLKKGQTYAWNGSDAILLDVCGWKAQVHVPVEEGDGDETEEEEWTADHTQVESSPFTAEVKQLPVTPVMTLPEVTVDAEEIIDVESRSGSPTPARGSGSLELATADDVTSSPHVEDEEFSAIMPSSPPAAIEAFDEHDIEIYEDEDLRETSISLPGPTPMAIDEEPEVQESALTVLEDEEDVTIDSPAPERMVLQERENEKEMREKKELEIKTEAIEKVKKPQLSVDVDIETTAEHADLSSTLSSSGLTAETDPELPDKIISALVFTPQKSTPLSSLLAELPSHTTASFIRSLSPFVAEIPRKGRDASGKKLESEFWYDIDSDPCEERQERFRPFVKGVRGARRVHKQYYWKPVVVKPSLYTGKVEKVPGGEEEGRKKKKRKL</sequence>
<feature type="region of interest" description="Disordered" evidence="1">
    <location>
        <begin position="134"/>
        <end position="156"/>
    </location>
</feature>
<reference evidence="3 4" key="3">
    <citation type="journal article" date="2015" name="Genome Announc.">
        <title>Draft Genome Sequence of the Archiascomycetous Yeast Saitoella complicata.</title>
        <authorList>
            <person name="Yamauchi K."/>
            <person name="Kondo S."/>
            <person name="Hamamoto M."/>
            <person name="Takahashi Y."/>
            <person name="Ogura Y."/>
            <person name="Hayashi T."/>
            <person name="Nishida H."/>
        </authorList>
    </citation>
    <scope>NUCLEOTIDE SEQUENCE [LARGE SCALE GENOMIC DNA]</scope>
    <source>
        <strain evidence="3 4">NRRL Y-17804</strain>
    </source>
</reference>
<dbReference type="RefSeq" id="XP_019026706.1">
    <property type="nucleotide sequence ID" value="XM_019168923.1"/>
</dbReference>
<feature type="region of interest" description="Disordered" evidence="1">
    <location>
        <begin position="1"/>
        <end position="84"/>
    </location>
</feature>
<evidence type="ECO:0000259" key="2">
    <source>
        <dbReference type="PROSITE" id="PS50006"/>
    </source>
</evidence>
<dbReference type="STRING" id="698492.A0A0E9N882"/>
<accession>A0A0E9N882</accession>
<dbReference type="OMA" id="RDRVEIM"/>
<feature type="region of interest" description="Disordered" evidence="1">
    <location>
        <begin position="263"/>
        <end position="308"/>
    </location>
</feature>
<reference evidence="3 4" key="2">
    <citation type="journal article" date="2014" name="J. Gen. Appl. Microbiol.">
        <title>The early diverging ascomycetous budding yeast Saitoella complicata has three histone deacetylases belonging to the Clr6, Hos2, and Rpd3 lineages.</title>
        <authorList>
            <person name="Nishida H."/>
            <person name="Matsumoto T."/>
            <person name="Kondo S."/>
            <person name="Hamamoto M."/>
            <person name="Yoshikawa H."/>
        </authorList>
    </citation>
    <scope>NUCLEOTIDE SEQUENCE [LARGE SCALE GENOMIC DNA]</scope>
    <source>
        <strain evidence="3 4">NRRL Y-17804</strain>
    </source>
</reference>
<dbReference type="OrthoDB" id="5348546at2759"/>
<feature type="compositionally biased region" description="Polar residues" evidence="1">
    <location>
        <begin position="68"/>
        <end position="82"/>
    </location>
</feature>
<feature type="compositionally biased region" description="Basic and acidic residues" evidence="1">
    <location>
        <begin position="374"/>
        <end position="387"/>
    </location>
</feature>
<dbReference type="PROSITE" id="PS50006">
    <property type="entry name" value="FHA_DOMAIN"/>
    <property type="match status" value="1"/>
</dbReference>
<protein>
    <recommendedName>
        <fullName evidence="2">FHA domain-containing protein</fullName>
    </recommendedName>
</protein>
<proteinExistence type="predicted"/>
<gene>
    <name evidence="3" type="ORF">G7K_0253-t1</name>
</gene>
<dbReference type="AlphaFoldDB" id="A0A0E9N882"/>
<comment type="caution">
    <text evidence="3">The sequence shown here is derived from an EMBL/GenBank/DDBJ whole genome shotgun (WGS) entry which is preliminary data.</text>
</comment>
<feature type="domain" description="FHA" evidence="2">
    <location>
        <begin position="103"/>
        <end position="183"/>
    </location>
</feature>
<reference evidence="3 4" key="1">
    <citation type="journal article" date="2011" name="J. Gen. Appl. Microbiol.">
        <title>Draft genome sequencing of the enigmatic yeast Saitoella complicata.</title>
        <authorList>
            <person name="Nishida H."/>
            <person name="Hamamoto M."/>
            <person name="Sugiyama J."/>
        </authorList>
    </citation>
    <scope>NUCLEOTIDE SEQUENCE [LARGE SCALE GENOMIC DNA]</scope>
    <source>
        <strain evidence="3 4">NRRL Y-17804</strain>
    </source>
</reference>
<name>A0A0E9N882_SAICN</name>
<dbReference type="EMBL" id="BACD03000002">
    <property type="protein sequence ID" value="GAO46008.1"/>
    <property type="molecule type" value="Genomic_DNA"/>
</dbReference>
<dbReference type="InterPro" id="IPR000253">
    <property type="entry name" value="FHA_dom"/>
</dbReference>
<dbReference type="Gene3D" id="2.60.200.20">
    <property type="match status" value="1"/>
</dbReference>
<dbReference type="Proteomes" id="UP000033140">
    <property type="component" value="Unassembled WGS sequence"/>
</dbReference>
<feature type="compositionally biased region" description="Polar residues" evidence="1">
    <location>
        <begin position="1"/>
        <end position="21"/>
    </location>
</feature>
<feature type="region of interest" description="Disordered" evidence="1">
    <location>
        <begin position="359"/>
        <end position="387"/>
    </location>
</feature>
<organism evidence="3 4">
    <name type="scientific">Saitoella complicata (strain BCRC 22490 / CBS 7301 / JCM 7358 / NBRC 10748 / NRRL Y-17804)</name>
    <dbReference type="NCBI Taxonomy" id="698492"/>
    <lineage>
        <taxon>Eukaryota</taxon>
        <taxon>Fungi</taxon>
        <taxon>Dikarya</taxon>
        <taxon>Ascomycota</taxon>
        <taxon>Taphrinomycotina</taxon>
        <taxon>Taphrinomycotina incertae sedis</taxon>
        <taxon>Saitoella</taxon>
    </lineage>
</organism>
<evidence type="ECO:0000313" key="4">
    <source>
        <dbReference type="Proteomes" id="UP000033140"/>
    </source>
</evidence>
<keyword evidence="4" id="KW-1185">Reference proteome</keyword>
<feature type="compositionally biased region" description="Low complexity" evidence="1">
    <location>
        <begin position="45"/>
        <end position="60"/>
    </location>
</feature>
<dbReference type="InterPro" id="IPR008984">
    <property type="entry name" value="SMAD_FHA_dom_sf"/>
</dbReference>
<evidence type="ECO:0000256" key="1">
    <source>
        <dbReference type="SAM" id="MobiDB-lite"/>
    </source>
</evidence>